<feature type="signal peptide" evidence="1">
    <location>
        <begin position="1"/>
        <end position="19"/>
    </location>
</feature>
<gene>
    <name evidence="2" type="ORF">SAMN06297144_0177</name>
</gene>
<evidence type="ECO:0000313" key="3">
    <source>
        <dbReference type="Proteomes" id="UP000219494"/>
    </source>
</evidence>
<sequence>MAWAALPILLLVVPHGTTASVTAQRGATLVAGTFRRVEAGYGGAARISRRGTALRLRIALSFKRRPTCDLDGVLLASPEGYTVRSGDGPVLILRPAGNGFDLAYVDPAHRPWQVDYCLLGTGIDGHYRRVRPGGPGR</sequence>
<dbReference type="AlphaFoldDB" id="A0A285QA25"/>
<dbReference type="EMBL" id="OBMI01000001">
    <property type="protein sequence ID" value="SOB78713.1"/>
    <property type="molecule type" value="Genomic_DNA"/>
</dbReference>
<keyword evidence="1" id="KW-0732">Signal</keyword>
<keyword evidence="3" id="KW-1185">Reference proteome</keyword>
<organism evidence="2 3">
    <name type="scientific">Sphingomonas guangdongensis</name>
    <dbReference type="NCBI Taxonomy" id="1141890"/>
    <lineage>
        <taxon>Bacteria</taxon>
        <taxon>Pseudomonadati</taxon>
        <taxon>Pseudomonadota</taxon>
        <taxon>Alphaproteobacteria</taxon>
        <taxon>Sphingomonadales</taxon>
        <taxon>Sphingomonadaceae</taxon>
        <taxon>Sphingomonas</taxon>
    </lineage>
</organism>
<name>A0A285QA25_9SPHN</name>
<dbReference type="OrthoDB" id="9841320at2"/>
<evidence type="ECO:0000313" key="2">
    <source>
        <dbReference type="EMBL" id="SOB78713.1"/>
    </source>
</evidence>
<evidence type="ECO:0000256" key="1">
    <source>
        <dbReference type="SAM" id="SignalP"/>
    </source>
</evidence>
<dbReference type="RefSeq" id="WP_144033484.1">
    <property type="nucleotide sequence ID" value="NZ_OBMI01000001.1"/>
</dbReference>
<proteinExistence type="predicted"/>
<protein>
    <submittedName>
        <fullName evidence="2">Uncharacterized protein</fullName>
    </submittedName>
</protein>
<feature type="chain" id="PRO_5013238992" evidence="1">
    <location>
        <begin position="20"/>
        <end position="137"/>
    </location>
</feature>
<dbReference type="Proteomes" id="UP000219494">
    <property type="component" value="Unassembled WGS sequence"/>
</dbReference>
<reference evidence="2 3" key="1">
    <citation type="submission" date="2017-07" db="EMBL/GenBank/DDBJ databases">
        <authorList>
            <person name="Sun Z.S."/>
            <person name="Albrecht U."/>
            <person name="Echele G."/>
            <person name="Lee C.C."/>
        </authorList>
    </citation>
    <scope>NUCLEOTIDE SEQUENCE [LARGE SCALE GENOMIC DNA]</scope>
    <source>
        <strain evidence="2 3">CGMCC 1.12672</strain>
    </source>
</reference>
<accession>A0A285QA25</accession>